<keyword evidence="3" id="KW-0808">Transferase</keyword>
<evidence type="ECO:0000259" key="2">
    <source>
        <dbReference type="PROSITE" id="PS51186"/>
    </source>
</evidence>
<dbReference type="GO" id="GO:0016747">
    <property type="term" value="F:acyltransferase activity, transferring groups other than amino-acyl groups"/>
    <property type="evidence" value="ECO:0007669"/>
    <property type="project" value="InterPro"/>
</dbReference>
<accession>A0A7Y9XDA2</accession>
<dbReference type="AlphaFoldDB" id="A0A7Y9XDA2"/>
<dbReference type="RefSeq" id="WP_179809870.1">
    <property type="nucleotide sequence ID" value="NZ_JACCHL010000001.1"/>
</dbReference>
<proteinExistence type="predicted"/>
<dbReference type="PROSITE" id="PS51186">
    <property type="entry name" value="GNAT"/>
    <property type="match status" value="1"/>
</dbReference>
<comment type="caution">
    <text evidence="3">The sequence shown here is derived from an EMBL/GenBank/DDBJ whole genome shotgun (WGS) entry which is preliminary data.</text>
</comment>
<dbReference type="Pfam" id="PF00583">
    <property type="entry name" value="Acetyltransf_1"/>
    <property type="match status" value="1"/>
</dbReference>
<reference evidence="3 4" key="1">
    <citation type="submission" date="2020-07" db="EMBL/GenBank/DDBJ databases">
        <title>Sequencing the genomes of 1000 actinobacteria strains.</title>
        <authorList>
            <person name="Klenk H.-P."/>
        </authorList>
    </citation>
    <scope>NUCLEOTIDE SEQUENCE [LARGE SCALE GENOMIC DNA]</scope>
    <source>
        <strain evidence="3 4">DSM 45278</strain>
    </source>
</reference>
<name>A0A7Y9XDA2_9ACTN</name>
<feature type="region of interest" description="Disordered" evidence="1">
    <location>
        <begin position="257"/>
        <end position="285"/>
    </location>
</feature>
<dbReference type="Proteomes" id="UP000584931">
    <property type="component" value="Unassembled WGS sequence"/>
</dbReference>
<feature type="domain" description="N-acetyltransferase" evidence="2">
    <location>
        <begin position="123"/>
        <end position="269"/>
    </location>
</feature>
<dbReference type="EMBL" id="JACCHL010000001">
    <property type="protein sequence ID" value="NYH52423.1"/>
    <property type="molecule type" value="Genomic_DNA"/>
</dbReference>
<protein>
    <submittedName>
        <fullName evidence="3">GNAT superfamily N-acetyltransferase</fullName>
    </submittedName>
</protein>
<evidence type="ECO:0000313" key="3">
    <source>
        <dbReference type="EMBL" id="NYH52423.1"/>
    </source>
</evidence>
<dbReference type="Gene3D" id="3.40.630.30">
    <property type="match status" value="1"/>
</dbReference>
<evidence type="ECO:0000313" key="4">
    <source>
        <dbReference type="Proteomes" id="UP000584931"/>
    </source>
</evidence>
<dbReference type="SUPFAM" id="SSF55729">
    <property type="entry name" value="Acyl-CoA N-acyltransferases (Nat)"/>
    <property type="match status" value="1"/>
</dbReference>
<sequence length="285" mass="30220">MTKSDGLLAAHDEQTRGAPPNLPAGVRAERDGPVTRLVGRHRGLVTAPPDTGMRGEELDRLIARQRDHFAARGEPVEWKTYGHDRPGDLTGRLRAAGFVPEERETVMVGRTGSVAASEPPAGVVLRGVGEDADLRRIADMQSRVWGQDWGWLAGELADRIAADPDGLFVMVAEADGEVVSAAWLELREGTEFAGLWGGSTLPGWRGRGIYRALVAARARVAAARGVRYLQVDASEDSAPVLRRLGFEAVTTTTPYVWTPPGGRARGEADADGAGGGTVTAGPATS</sequence>
<organism evidence="3 4">
    <name type="scientific">Nocardiopsis sinuspersici</name>
    <dbReference type="NCBI Taxonomy" id="501010"/>
    <lineage>
        <taxon>Bacteria</taxon>
        <taxon>Bacillati</taxon>
        <taxon>Actinomycetota</taxon>
        <taxon>Actinomycetes</taxon>
        <taxon>Streptosporangiales</taxon>
        <taxon>Nocardiopsidaceae</taxon>
        <taxon>Nocardiopsis</taxon>
    </lineage>
</organism>
<gene>
    <name evidence="3" type="ORF">HNR06_002012</name>
</gene>
<evidence type="ECO:0000256" key="1">
    <source>
        <dbReference type="SAM" id="MobiDB-lite"/>
    </source>
</evidence>
<dbReference type="InterPro" id="IPR000182">
    <property type="entry name" value="GNAT_dom"/>
</dbReference>
<feature type="region of interest" description="Disordered" evidence="1">
    <location>
        <begin position="1"/>
        <end position="33"/>
    </location>
</feature>
<dbReference type="InterPro" id="IPR016181">
    <property type="entry name" value="Acyl_CoA_acyltransferase"/>
</dbReference>